<evidence type="ECO:0000313" key="1">
    <source>
        <dbReference type="EMBL" id="GLH97343.1"/>
    </source>
</evidence>
<reference evidence="1" key="1">
    <citation type="submission" date="2022-12" db="EMBL/GenBank/DDBJ databases">
        <title>New Phytohabitans aurantiacus sp. RD004123 nov., an actinomycete isolated from soil.</title>
        <authorList>
            <person name="Triningsih D.W."/>
            <person name="Harunari E."/>
            <person name="Igarashi Y."/>
        </authorList>
    </citation>
    <scope>NUCLEOTIDE SEQUENCE</scope>
    <source>
        <strain evidence="1">RD004123</strain>
    </source>
</reference>
<evidence type="ECO:0000313" key="2">
    <source>
        <dbReference type="Proteomes" id="UP001144280"/>
    </source>
</evidence>
<sequence>MVRHVVGHHLVVRGPEYPLLESQVTLQLRQRVHPSDGRSHLLLGVRSRDGAGSARHPLAPQPQFRVRKRDDVLLPPDGEREPGGEVLVEVAEYGAHQTYT</sequence>
<proteinExistence type="predicted"/>
<name>A0ABQ5QRU4_9ACTN</name>
<gene>
    <name evidence="1" type="ORF">Pa4123_26180</name>
</gene>
<accession>A0ABQ5QRU4</accession>
<organism evidence="1 2">
    <name type="scientific">Phytohabitans aurantiacus</name>
    <dbReference type="NCBI Taxonomy" id="3016789"/>
    <lineage>
        <taxon>Bacteria</taxon>
        <taxon>Bacillati</taxon>
        <taxon>Actinomycetota</taxon>
        <taxon>Actinomycetes</taxon>
        <taxon>Micromonosporales</taxon>
        <taxon>Micromonosporaceae</taxon>
    </lineage>
</organism>
<protein>
    <submittedName>
        <fullName evidence="1">Uncharacterized protein</fullName>
    </submittedName>
</protein>
<comment type="caution">
    <text evidence="1">The sequence shown here is derived from an EMBL/GenBank/DDBJ whole genome shotgun (WGS) entry which is preliminary data.</text>
</comment>
<dbReference type="EMBL" id="BSDI01000010">
    <property type="protein sequence ID" value="GLH97343.1"/>
    <property type="molecule type" value="Genomic_DNA"/>
</dbReference>
<dbReference type="Proteomes" id="UP001144280">
    <property type="component" value="Unassembled WGS sequence"/>
</dbReference>
<keyword evidence="2" id="KW-1185">Reference proteome</keyword>